<gene>
    <name evidence="1" type="ORF">PaecuDRAFT_1387</name>
</gene>
<proteinExistence type="predicted"/>
<sequence>MKDLVIIFVILLYIMLTFKLTKCKFGFSDSNNPAADFNELFNGDYESNFINLNASESCGTAGNVF</sequence>
<organism evidence="1 2">
    <name type="scientific">Paenibacillus curdlanolyticus YK9</name>
    <dbReference type="NCBI Taxonomy" id="717606"/>
    <lineage>
        <taxon>Bacteria</taxon>
        <taxon>Bacillati</taxon>
        <taxon>Bacillota</taxon>
        <taxon>Bacilli</taxon>
        <taxon>Bacillales</taxon>
        <taxon>Paenibacillaceae</taxon>
        <taxon>Paenibacillus</taxon>
    </lineage>
</organism>
<name>E0I6W5_9BACL</name>
<dbReference type="AlphaFoldDB" id="E0I6W5"/>
<reference evidence="1 2" key="1">
    <citation type="submission" date="2010-07" db="EMBL/GenBank/DDBJ databases">
        <title>The draft genome of Paenibacillus curdlanolyticus YK9.</title>
        <authorList>
            <consortium name="US DOE Joint Genome Institute (JGI-PGF)"/>
            <person name="Lucas S."/>
            <person name="Copeland A."/>
            <person name="Lapidus A."/>
            <person name="Cheng J.-F."/>
            <person name="Bruce D."/>
            <person name="Goodwin L."/>
            <person name="Pitluck S."/>
            <person name="Land M.L."/>
            <person name="Hauser L."/>
            <person name="Chang Y.-J."/>
            <person name="Jeffries C."/>
            <person name="Anderson I.J."/>
            <person name="Johnson E."/>
            <person name="Loganathan U."/>
            <person name="Mulhopadhyay B."/>
            <person name="Kyrpides N."/>
            <person name="Woyke T.J."/>
        </authorList>
    </citation>
    <scope>NUCLEOTIDE SEQUENCE [LARGE SCALE GENOMIC DNA]</scope>
    <source>
        <strain evidence="1 2">YK9</strain>
    </source>
</reference>
<evidence type="ECO:0000313" key="2">
    <source>
        <dbReference type="Proteomes" id="UP000005387"/>
    </source>
</evidence>
<dbReference type="STRING" id="717606.PaecuDRAFT_1387"/>
<dbReference type="EMBL" id="AEDD01000003">
    <property type="protein sequence ID" value="EFM11781.1"/>
    <property type="molecule type" value="Genomic_DNA"/>
</dbReference>
<dbReference type="Proteomes" id="UP000005387">
    <property type="component" value="Unassembled WGS sequence"/>
</dbReference>
<accession>E0I6W5</accession>
<keyword evidence="2" id="KW-1185">Reference proteome</keyword>
<evidence type="ECO:0000313" key="1">
    <source>
        <dbReference type="EMBL" id="EFM11781.1"/>
    </source>
</evidence>
<protein>
    <submittedName>
        <fullName evidence="1">Uncharacterized protein</fullName>
    </submittedName>
</protein>